<evidence type="ECO:0000259" key="1">
    <source>
        <dbReference type="SMART" id="SM00829"/>
    </source>
</evidence>
<dbReference type="CDD" id="cd08288">
    <property type="entry name" value="MDR_yhdh"/>
    <property type="match status" value="1"/>
</dbReference>
<reference evidence="2 3" key="1">
    <citation type="journal article" date="2003" name="Genome Res.">
        <title>Comparative complete genome sequence analysis of the amino acid replacements responsible for the thermostability of Corynebacterium efficiens.</title>
        <authorList>
            <person name="Nishio Y."/>
            <person name="Nakamura Y."/>
            <person name="Kawarabayasi Y."/>
            <person name="Usuda Y."/>
            <person name="Kimura E."/>
            <person name="Sugimoto S."/>
            <person name="Matsui K."/>
            <person name="Yamagishi A."/>
            <person name="Kikuchi H."/>
            <person name="Ikeo K."/>
            <person name="Gojobori T."/>
        </authorList>
    </citation>
    <scope>NUCLEOTIDE SEQUENCE [LARGE SCALE GENOMIC DNA]</scope>
    <source>
        <strain evidence="3">DSM 44549 / YS-314 / AJ 12310 / JCM 11189 / NBRC 100395</strain>
    </source>
</reference>
<dbReference type="SUPFAM" id="SSF50129">
    <property type="entry name" value="GroES-like"/>
    <property type="match status" value="1"/>
</dbReference>
<dbReference type="Gene3D" id="3.40.50.720">
    <property type="entry name" value="NAD(P)-binding Rossmann-like Domain"/>
    <property type="match status" value="1"/>
</dbReference>
<feature type="domain" description="Enoyl reductase (ER)" evidence="1">
    <location>
        <begin position="39"/>
        <end position="355"/>
    </location>
</feature>
<evidence type="ECO:0000313" key="3">
    <source>
        <dbReference type="Proteomes" id="UP000001409"/>
    </source>
</evidence>
<dbReference type="STRING" id="196164.gene:10742869"/>
<dbReference type="GO" id="GO:0043957">
    <property type="term" value="F:acryloyl-CoA reductase (NADPH) activity"/>
    <property type="evidence" value="ECO:0007669"/>
    <property type="project" value="TreeGrafter"/>
</dbReference>
<dbReference type="NCBIfam" id="TIGR02823">
    <property type="entry name" value="oxido_YhdH"/>
    <property type="match status" value="1"/>
</dbReference>
<dbReference type="HOGENOM" id="CLU_026673_26_3_11"/>
<protein>
    <submittedName>
        <fullName evidence="2">Putative alcohol dehydrogenase</fullName>
    </submittedName>
</protein>
<dbReference type="InterPro" id="IPR014188">
    <property type="entry name" value="Acrylyl-CoA_reductase_AcuI"/>
</dbReference>
<dbReference type="InterPro" id="IPR013154">
    <property type="entry name" value="ADH-like_N"/>
</dbReference>
<organism evidence="2 3">
    <name type="scientific">Corynebacterium efficiens (strain DSM 44549 / YS-314 / AJ 12310 / JCM 11189 / NBRC 100395)</name>
    <dbReference type="NCBI Taxonomy" id="196164"/>
    <lineage>
        <taxon>Bacteria</taxon>
        <taxon>Bacillati</taxon>
        <taxon>Actinomycetota</taxon>
        <taxon>Actinomycetes</taxon>
        <taxon>Mycobacteriales</taxon>
        <taxon>Corynebacteriaceae</taxon>
        <taxon>Corynebacterium</taxon>
    </lineage>
</organism>
<dbReference type="KEGG" id="cef:CE2431"/>
<dbReference type="SUPFAM" id="SSF51735">
    <property type="entry name" value="NAD(P)-binding Rossmann-fold domains"/>
    <property type="match status" value="1"/>
</dbReference>
<dbReference type="Pfam" id="PF00107">
    <property type="entry name" value="ADH_zinc_N"/>
    <property type="match status" value="1"/>
</dbReference>
<dbReference type="SMART" id="SM00829">
    <property type="entry name" value="PKS_ER"/>
    <property type="match status" value="1"/>
</dbReference>
<dbReference type="Pfam" id="PF08240">
    <property type="entry name" value="ADH_N"/>
    <property type="match status" value="1"/>
</dbReference>
<dbReference type="InterPro" id="IPR013149">
    <property type="entry name" value="ADH-like_C"/>
</dbReference>
<evidence type="ECO:0000313" key="2">
    <source>
        <dbReference type="EMBL" id="BAC19241.1"/>
    </source>
</evidence>
<dbReference type="eggNOG" id="COG0604">
    <property type="taxonomic scope" value="Bacteria"/>
</dbReference>
<dbReference type="InterPro" id="IPR051397">
    <property type="entry name" value="Zn-ADH-like_protein"/>
</dbReference>
<dbReference type="InterPro" id="IPR020843">
    <property type="entry name" value="ER"/>
</dbReference>
<dbReference type="AlphaFoldDB" id="Q8FMR9"/>
<name>Q8FMR9_COREF</name>
<dbReference type="PANTHER" id="PTHR43677">
    <property type="entry name" value="SHORT-CHAIN DEHYDROGENASE/REDUCTASE"/>
    <property type="match status" value="1"/>
</dbReference>
<dbReference type="Gene3D" id="3.90.180.10">
    <property type="entry name" value="Medium-chain alcohol dehydrogenases, catalytic domain"/>
    <property type="match status" value="1"/>
</dbReference>
<dbReference type="InterPro" id="IPR011032">
    <property type="entry name" value="GroES-like_sf"/>
</dbReference>
<dbReference type="InterPro" id="IPR036291">
    <property type="entry name" value="NAD(P)-bd_dom_sf"/>
</dbReference>
<keyword evidence="3" id="KW-1185">Reference proteome</keyword>
<dbReference type="Proteomes" id="UP000001409">
    <property type="component" value="Chromosome"/>
</dbReference>
<accession>Q8FMR9</accession>
<sequence length="358" mass="37857">MFSLHLGDMTSTTPDNTDQINSIVVSKADTHADSTAGDGQPEITVSYTDTSAQPEFLGDGDLLIEVGWSSLNYKDAMALRGDQGVVRTWPLIPGIDAVGTVIESHNPRFARGDEVVVNGAGLGENRHGGYTRRLWVESDHTLHIPYNLSAQQVGALGTAGYTAALCVDALLHQGVTPGDGEILVTGATGGVGSIALHLLNQLGYTTAAVTGRREEHADYLTGLGASEIIDRAGLSEQGRPLQKARWAGVVDSVGSHTLVNALAQTRWGGIVTACGLAQGADLPATVLPFILRGVHLVGINSVDAPRELRQRAWTLLSEYLDPDVLDAMTTVIELRDVPQAGVDLMAGKLHGRTAVRIH</sequence>
<proteinExistence type="predicted"/>
<dbReference type="EMBL" id="BA000035">
    <property type="protein sequence ID" value="BAC19241.1"/>
    <property type="molecule type" value="Genomic_DNA"/>
</dbReference>
<dbReference type="PANTHER" id="PTHR43677:SF1">
    <property type="entry name" value="ACRYLYL-COA REDUCTASE ACUI-RELATED"/>
    <property type="match status" value="1"/>
</dbReference>